<proteinExistence type="predicted"/>
<dbReference type="Gene3D" id="1.10.260.40">
    <property type="entry name" value="lambda repressor-like DNA-binding domains"/>
    <property type="match status" value="1"/>
</dbReference>
<dbReference type="GO" id="GO:0003677">
    <property type="term" value="F:DNA binding"/>
    <property type="evidence" value="ECO:0007669"/>
    <property type="project" value="InterPro"/>
</dbReference>
<feature type="domain" description="HTH cro/C1-type" evidence="1">
    <location>
        <begin position="7"/>
        <end position="62"/>
    </location>
</feature>
<evidence type="ECO:0000313" key="3">
    <source>
        <dbReference type="Proteomes" id="UP000287910"/>
    </source>
</evidence>
<gene>
    <name evidence="2" type="ORF">EK386_09540</name>
</gene>
<evidence type="ECO:0000313" key="2">
    <source>
        <dbReference type="EMBL" id="RUL53195.1"/>
    </source>
</evidence>
<accession>A0A432LC76</accession>
<dbReference type="AlphaFoldDB" id="A0A432LC76"/>
<sequence>MNFGRLLREYREDELNITQSEAAYQLDIVPSTYSNYERCDRSVPIALLPKIKEAFNIPDEQFLNMILDRPHNRKKLSAEGLAMQTKELRERYITNFGESYFDLIQQSPELRQLLGFIHILDVKKRKLLLNALRSILLVYDDMLNKEIEVDISAVRKNESYVELIQQSPELQQLLTFIDTLDVKKKRYLINAIKSLLIVYDDLIEKELEIAGQS</sequence>
<dbReference type="EMBL" id="RYYR01000010">
    <property type="protein sequence ID" value="RUL53195.1"/>
    <property type="molecule type" value="Genomic_DNA"/>
</dbReference>
<name>A0A432LC76_9BACI</name>
<dbReference type="PROSITE" id="PS50943">
    <property type="entry name" value="HTH_CROC1"/>
    <property type="match status" value="1"/>
</dbReference>
<evidence type="ECO:0000259" key="1">
    <source>
        <dbReference type="PROSITE" id="PS50943"/>
    </source>
</evidence>
<dbReference type="Pfam" id="PF01381">
    <property type="entry name" value="HTH_3"/>
    <property type="match status" value="1"/>
</dbReference>
<dbReference type="InterPro" id="IPR010982">
    <property type="entry name" value="Lambda_DNA-bd_dom_sf"/>
</dbReference>
<protein>
    <submittedName>
        <fullName evidence="2">XRE family transcriptional regulator</fullName>
    </submittedName>
</protein>
<reference evidence="2 3" key="1">
    <citation type="submission" date="2018-12" db="EMBL/GenBank/DDBJ databases">
        <title>Lysinibacillus antri sp. nov., isolated from a cave soil.</title>
        <authorList>
            <person name="Narsing Rao M.P."/>
            <person name="Zhang H."/>
            <person name="Dong Z.-Y."/>
            <person name="Niu X.-K."/>
            <person name="Zhang K."/>
            <person name="Fang B.-Z."/>
            <person name="Kang Y.-Q."/>
            <person name="Xiao M."/>
            <person name="Li W.-J."/>
        </authorList>
    </citation>
    <scope>NUCLEOTIDE SEQUENCE [LARGE SCALE GENOMIC DNA]</scope>
    <source>
        <strain evidence="2 3">SYSU K30002</strain>
    </source>
</reference>
<dbReference type="Proteomes" id="UP000287910">
    <property type="component" value="Unassembled WGS sequence"/>
</dbReference>
<keyword evidence="3" id="KW-1185">Reference proteome</keyword>
<dbReference type="CDD" id="cd00093">
    <property type="entry name" value="HTH_XRE"/>
    <property type="match status" value="1"/>
</dbReference>
<dbReference type="InterPro" id="IPR001387">
    <property type="entry name" value="Cro/C1-type_HTH"/>
</dbReference>
<organism evidence="2 3">
    <name type="scientific">Lysinibacillus antri</name>
    <dbReference type="NCBI Taxonomy" id="2498145"/>
    <lineage>
        <taxon>Bacteria</taxon>
        <taxon>Bacillati</taxon>
        <taxon>Bacillota</taxon>
        <taxon>Bacilli</taxon>
        <taxon>Bacillales</taxon>
        <taxon>Bacillaceae</taxon>
        <taxon>Lysinibacillus</taxon>
    </lineage>
</organism>
<dbReference type="RefSeq" id="WP_126658933.1">
    <property type="nucleotide sequence ID" value="NZ_RYYR01000010.1"/>
</dbReference>
<dbReference type="SMART" id="SM00530">
    <property type="entry name" value="HTH_XRE"/>
    <property type="match status" value="1"/>
</dbReference>
<comment type="caution">
    <text evidence="2">The sequence shown here is derived from an EMBL/GenBank/DDBJ whole genome shotgun (WGS) entry which is preliminary data.</text>
</comment>
<dbReference type="SUPFAM" id="SSF47413">
    <property type="entry name" value="lambda repressor-like DNA-binding domains"/>
    <property type="match status" value="1"/>
</dbReference>